<evidence type="ECO:0000256" key="1">
    <source>
        <dbReference type="ARBA" id="ARBA00022714"/>
    </source>
</evidence>
<dbReference type="AlphaFoldDB" id="Q11CJ6"/>
<sequence length="508" mass="54575">MKTGFPFWFDGVIPKSFPTLAEDLSVDVAIIGGGIVGLHCAHRLAGSGLKVVILEARRIGRQATGRSTAKVTSQHGQRYTSLKKKFGEERARIYAEANQAAVGEIMALAKSMEGQAGLEPRSAYIYATDDKQAEQLEKEGEIARELGLPAKIVPYAGLPFKTTALLKYHGQYQFNPYLYLLGLAEQVTREIPIYEQSRVTDISGGGPIRLSVNGRSVSAGHVVVATQMPVVNEGKFFAKAFPFAHPVAAAPLPEGHGLDGMFISAGTPSHSLRTAVKDGQTYLIAAGGEFKSGEPDKEREMVEDLRSFLSQHFGMNALTHLWTNEDFRPMDGAAFIGPANSRHENLLVATGFDAWGITQGVVGGGILAERILGRTLPAADLFDATRVKPLAGAAEFTKGNVEAAGHLIRDRLLKRATVPLDSIAPGEGGIIAHNGEQLAVCRQEDGSLITLSATCTHMGCIVGWNEIDRTWDCPCHGSRFDEWGEVIAGPAVSALKPRDIRDLEKGGP</sequence>
<dbReference type="InterPro" id="IPR036188">
    <property type="entry name" value="FAD/NAD-bd_sf"/>
</dbReference>
<dbReference type="PANTHER" id="PTHR13847">
    <property type="entry name" value="SARCOSINE DEHYDROGENASE-RELATED"/>
    <property type="match status" value="1"/>
</dbReference>
<proteinExistence type="predicted"/>
<evidence type="ECO:0000256" key="6">
    <source>
        <dbReference type="ARBA" id="ARBA00023157"/>
    </source>
</evidence>
<dbReference type="GO" id="GO:0046872">
    <property type="term" value="F:metal ion binding"/>
    <property type="evidence" value="ECO:0007669"/>
    <property type="project" value="UniProtKB-KW"/>
</dbReference>
<name>Q11CJ6_CHESB</name>
<feature type="domain" description="Rieske" evidence="7">
    <location>
        <begin position="415"/>
        <end position="497"/>
    </location>
</feature>
<protein>
    <submittedName>
        <fullName evidence="8">FAD dependent oxidoreductase</fullName>
    </submittedName>
</protein>
<keyword evidence="1" id="KW-0001">2Fe-2S</keyword>
<dbReference type="EMBL" id="CP000390">
    <property type="protein sequence ID" value="ABG64879.1"/>
    <property type="molecule type" value="Genomic_DNA"/>
</dbReference>
<evidence type="ECO:0000313" key="8">
    <source>
        <dbReference type="EMBL" id="ABG64879.1"/>
    </source>
</evidence>
<dbReference type="GO" id="GO:0051537">
    <property type="term" value="F:2 iron, 2 sulfur cluster binding"/>
    <property type="evidence" value="ECO:0007669"/>
    <property type="project" value="UniProtKB-KW"/>
</dbReference>
<dbReference type="STRING" id="266779.Meso_3508"/>
<evidence type="ECO:0000256" key="4">
    <source>
        <dbReference type="ARBA" id="ARBA00023004"/>
    </source>
</evidence>
<gene>
    <name evidence="8" type="ordered locus">Meso_3508</name>
</gene>
<evidence type="ECO:0000256" key="5">
    <source>
        <dbReference type="ARBA" id="ARBA00023014"/>
    </source>
</evidence>
<dbReference type="InterPro" id="IPR005805">
    <property type="entry name" value="Rieske_Fe-S_prot_C"/>
</dbReference>
<dbReference type="SUPFAM" id="SSF50022">
    <property type="entry name" value="ISP domain"/>
    <property type="match status" value="1"/>
</dbReference>
<dbReference type="Gene3D" id="2.102.10.10">
    <property type="entry name" value="Rieske [2Fe-2S] iron-sulphur domain"/>
    <property type="match status" value="1"/>
</dbReference>
<evidence type="ECO:0000256" key="2">
    <source>
        <dbReference type="ARBA" id="ARBA00022723"/>
    </source>
</evidence>
<dbReference type="Gene3D" id="3.30.9.10">
    <property type="entry name" value="D-Amino Acid Oxidase, subunit A, domain 2"/>
    <property type="match status" value="1"/>
</dbReference>
<dbReference type="Pfam" id="PF01266">
    <property type="entry name" value="DAO"/>
    <property type="match status" value="1"/>
</dbReference>
<dbReference type="eggNOG" id="COG0723">
    <property type="taxonomic scope" value="Bacteria"/>
</dbReference>
<dbReference type="HOGENOM" id="CLU_007884_15_1_5"/>
<dbReference type="PANTHER" id="PTHR13847:SF274">
    <property type="entry name" value="RIESKE 2FE-2S IRON-SULFUR PROTEIN YHFW-RELATED"/>
    <property type="match status" value="1"/>
</dbReference>
<dbReference type="InterPro" id="IPR038010">
    <property type="entry name" value="YhfW_C"/>
</dbReference>
<dbReference type="eggNOG" id="COG0665">
    <property type="taxonomic scope" value="Bacteria"/>
</dbReference>
<accession>Q11CJ6</accession>
<keyword evidence="3" id="KW-0560">Oxidoreductase</keyword>
<dbReference type="PROSITE" id="PS51296">
    <property type="entry name" value="RIESKE"/>
    <property type="match status" value="1"/>
</dbReference>
<dbReference type="InterPro" id="IPR017941">
    <property type="entry name" value="Rieske_2Fe-2S"/>
</dbReference>
<organism evidence="8">
    <name type="scientific">Chelativorans sp. (strain BNC1)</name>
    <dbReference type="NCBI Taxonomy" id="266779"/>
    <lineage>
        <taxon>Bacteria</taxon>
        <taxon>Pseudomonadati</taxon>
        <taxon>Pseudomonadota</taxon>
        <taxon>Alphaproteobacteria</taxon>
        <taxon>Hyphomicrobiales</taxon>
        <taxon>Phyllobacteriaceae</taxon>
        <taxon>Chelativorans</taxon>
    </lineage>
</organism>
<dbReference type="GO" id="GO:0016491">
    <property type="term" value="F:oxidoreductase activity"/>
    <property type="evidence" value="ECO:0007669"/>
    <property type="project" value="UniProtKB-KW"/>
</dbReference>
<dbReference type="Gene3D" id="3.50.50.60">
    <property type="entry name" value="FAD/NAD(P)-binding domain"/>
    <property type="match status" value="1"/>
</dbReference>
<evidence type="ECO:0000259" key="7">
    <source>
        <dbReference type="PROSITE" id="PS51296"/>
    </source>
</evidence>
<dbReference type="GO" id="GO:0016020">
    <property type="term" value="C:membrane"/>
    <property type="evidence" value="ECO:0007669"/>
    <property type="project" value="InterPro"/>
</dbReference>
<dbReference type="Pfam" id="PF00355">
    <property type="entry name" value="Rieske"/>
    <property type="match status" value="1"/>
</dbReference>
<keyword evidence="6" id="KW-1015">Disulfide bond</keyword>
<dbReference type="PRINTS" id="PR00162">
    <property type="entry name" value="RIESKE"/>
</dbReference>
<dbReference type="GO" id="GO:0005737">
    <property type="term" value="C:cytoplasm"/>
    <property type="evidence" value="ECO:0007669"/>
    <property type="project" value="TreeGrafter"/>
</dbReference>
<keyword evidence="5" id="KW-0411">Iron-sulfur</keyword>
<dbReference type="KEGG" id="mes:Meso_3508"/>
<dbReference type="SUPFAM" id="SSF51905">
    <property type="entry name" value="FAD/NAD(P)-binding domain"/>
    <property type="match status" value="1"/>
</dbReference>
<reference evidence="8" key="1">
    <citation type="submission" date="2006-06" db="EMBL/GenBank/DDBJ databases">
        <title>Complete sequence of chromosome of Chelativorans sp. BNC1.</title>
        <authorList>
            <consortium name="US DOE Joint Genome Institute"/>
            <person name="Copeland A."/>
            <person name="Lucas S."/>
            <person name="Lapidus A."/>
            <person name="Barry K."/>
            <person name="Detter J.C."/>
            <person name="Glavina del Rio T."/>
            <person name="Hammon N."/>
            <person name="Israni S."/>
            <person name="Dalin E."/>
            <person name="Tice H."/>
            <person name="Pitluck S."/>
            <person name="Chertkov O."/>
            <person name="Brettin T."/>
            <person name="Bruce D."/>
            <person name="Han C."/>
            <person name="Tapia R."/>
            <person name="Gilna P."/>
            <person name="Schmutz J."/>
            <person name="Larimer F."/>
            <person name="Land M."/>
            <person name="Hauser L."/>
            <person name="Kyrpides N."/>
            <person name="Mikhailova N."/>
            <person name="Richardson P."/>
        </authorList>
    </citation>
    <scope>NUCLEOTIDE SEQUENCE</scope>
    <source>
        <strain evidence="8">BNC1</strain>
    </source>
</reference>
<dbReference type="CDD" id="cd03477">
    <property type="entry name" value="Rieske_YhfW_C"/>
    <property type="match status" value="1"/>
</dbReference>
<keyword evidence="4" id="KW-0408">Iron</keyword>
<keyword evidence="2" id="KW-0479">Metal-binding</keyword>
<dbReference type="InterPro" id="IPR006076">
    <property type="entry name" value="FAD-dep_OxRdtase"/>
</dbReference>
<evidence type="ECO:0000256" key="3">
    <source>
        <dbReference type="ARBA" id="ARBA00023002"/>
    </source>
</evidence>
<dbReference type="OrthoDB" id="311718at2"/>
<dbReference type="InterPro" id="IPR036922">
    <property type="entry name" value="Rieske_2Fe-2S_sf"/>
</dbReference>